<evidence type="ECO:0000313" key="2">
    <source>
        <dbReference type="EMBL" id="CAE0499685.1"/>
    </source>
</evidence>
<reference evidence="2" key="1">
    <citation type="submission" date="2021-01" db="EMBL/GenBank/DDBJ databases">
        <authorList>
            <person name="Corre E."/>
            <person name="Pelletier E."/>
            <person name="Niang G."/>
            <person name="Scheremetjew M."/>
            <person name="Finn R."/>
            <person name="Kale V."/>
            <person name="Holt S."/>
            <person name="Cochrane G."/>
            <person name="Meng A."/>
            <person name="Brown T."/>
            <person name="Cohen L."/>
        </authorList>
    </citation>
    <scope>NUCLEOTIDE SEQUENCE</scope>
    <source>
        <strain evidence="2">CCMP1320</strain>
    </source>
</reference>
<accession>A0A7S3R1D6</accession>
<name>A0A7S3R1D6_DUNTE</name>
<dbReference type="AlphaFoldDB" id="A0A7S3R1D6"/>
<protein>
    <submittedName>
        <fullName evidence="2">Uncharacterized protein</fullName>
    </submittedName>
</protein>
<feature type="region of interest" description="Disordered" evidence="1">
    <location>
        <begin position="1"/>
        <end position="70"/>
    </location>
</feature>
<dbReference type="EMBL" id="HBIP01024569">
    <property type="protein sequence ID" value="CAE0499685.1"/>
    <property type="molecule type" value="Transcribed_RNA"/>
</dbReference>
<evidence type="ECO:0000256" key="1">
    <source>
        <dbReference type="SAM" id="MobiDB-lite"/>
    </source>
</evidence>
<sequence length="290" mass="30980">MTHASMAQQPPRDPRHMAITNFTTKDRVNPEIDRNAGASSSRTNTGPRPRLWQSEQTSPVEGPLDPPCLDERGRWAQEALPHMTVVPSQAQNLTAVGADVPAGSLGGTGLGGTHQTVDLQGHKAIGSIHSYADVSPLVATECVHDTEGWADKTSEAWHATTLSVTGDATRAGLSQTLGGSKRRTQPGAAANLSTGSAPALREARTASVDNFWARSGGGMSLRTSDLARSDPEPKGQVEGPYSNNARLIGSRWRYIERPKTGQPLYTDYYGPVCGGATSNYYGRSYHYAPQ</sequence>
<proteinExistence type="predicted"/>
<gene>
    <name evidence="2" type="ORF">DTER00134_LOCUS14758</name>
</gene>
<feature type="region of interest" description="Disordered" evidence="1">
    <location>
        <begin position="173"/>
        <end position="200"/>
    </location>
</feature>
<feature type="compositionally biased region" description="Polar residues" evidence="1">
    <location>
        <begin position="37"/>
        <end position="46"/>
    </location>
</feature>
<feature type="compositionally biased region" description="Basic and acidic residues" evidence="1">
    <location>
        <begin position="24"/>
        <end position="34"/>
    </location>
</feature>
<organism evidence="2">
    <name type="scientific">Dunaliella tertiolecta</name>
    <name type="common">Green alga</name>
    <dbReference type="NCBI Taxonomy" id="3047"/>
    <lineage>
        <taxon>Eukaryota</taxon>
        <taxon>Viridiplantae</taxon>
        <taxon>Chlorophyta</taxon>
        <taxon>core chlorophytes</taxon>
        <taxon>Chlorophyceae</taxon>
        <taxon>CS clade</taxon>
        <taxon>Chlamydomonadales</taxon>
        <taxon>Dunaliellaceae</taxon>
        <taxon>Dunaliella</taxon>
    </lineage>
</organism>